<feature type="domain" description="Glycosyl hydrolase family 13 catalytic" evidence="7">
    <location>
        <begin position="11"/>
        <end position="412"/>
    </location>
</feature>
<dbReference type="NCBIfam" id="NF008183">
    <property type="entry name" value="PRK10933.1"/>
    <property type="match status" value="1"/>
</dbReference>
<comment type="similarity">
    <text evidence="2">Belongs to the glycosyl hydrolase 13 family.</text>
</comment>
<dbReference type="Gene3D" id="3.90.400.10">
    <property type="entry name" value="Oligo-1,6-glucosidase, Domain 2"/>
    <property type="match status" value="1"/>
</dbReference>
<dbReference type="Proteomes" id="UP000198619">
    <property type="component" value="Unassembled WGS sequence"/>
</dbReference>
<dbReference type="RefSeq" id="WP_090039657.1">
    <property type="nucleotide sequence ID" value="NZ_FOKI01000007.1"/>
</dbReference>
<dbReference type="InterPro" id="IPR013780">
    <property type="entry name" value="Glyco_hydro_b"/>
</dbReference>
<evidence type="ECO:0000256" key="6">
    <source>
        <dbReference type="NCBIfam" id="TIGR02403"/>
    </source>
</evidence>
<evidence type="ECO:0000256" key="2">
    <source>
        <dbReference type="ARBA" id="ARBA00008061"/>
    </source>
</evidence>
<dbReference type="OrthoDB" id="9805159at2"/>
<dbReference type="GO" id="GO:0008788">
    <property type="term" value="F:alpha,alpha-phosphotrehalase activity"/>
    <property type="evidence" value="ECO:0007669"/>
    <property type="project" value="UniProtKB-UniRule"/>
</dbReference>
<evidence type="ECO:0000313" key="8">
    <source>
        <dbReference type="EMBL" id="SFA94872.1"/>
    </source>
</evidence>
<protein>
    <recommendedName>
        <fullName evidence="6">Alpha,alpha-phosphotrehalase</fullName>
        <ecNumber evidence="6">3.2.1.93</ecNumber>
    </recommendedName>
</protein>
<dbReference type="PANTHER" id="PTHR10357:SF217">
    <property type="entry name" value="TREHALOSE-6-PHOSPHATE HYDROLASE"/>
    <property type="match status" value="1"/>
</dbReference>
<keyword evidence="9" id="KW-1185">Reference proteome</keyword>
<evidence type="ECO:0000259" key="7">
    <source>
        <dbReference type="SMART" id="SM00642"/>
    </source>
</evidence>
<accession>A0A1I0X1I9</accession>
<keyword evidence="5" id="KW-0326">Glycosidase</keyword>
<dbReference type="FunFam" id="3.20.20.80:FF:000014">
    <property type="entry name" value="Alpha,alpha-phosphotrehalase"/>
    <property type="match status" value="1"/>
</dbReference>
<dbReference type="GO" id="GO:0004556">
    <property type="term" value="F:alpha-amylase activity"/>
    <property type="evidence" value="ECO:0007669"/>
    <property type="project" value="TreeGrafter"/>
</dbReference>
<dbReference type="Gene3D" id="2.60.40.1180">
    <property type="entry name" value="Golgi alpha-mannosidase II"/>
    <property type="match status" value="1"/>
</dbReference>
<evidence type="ECO:0000256" key="1">
    <source>
        <dbReference type="ARBA" id="ARBA00004496"/>
    </source>
</evidence>
<dbReference type="FunFam" id="2.60.40.1180:FF:000007">
    <property type="entry name" value="Sucrose isomerase"/>
    <property type="match status" value="1"/>
</dbReference>
<dbReference type="FunFam" id="3.90.400.10:FF:000002">
    <property type="entry name" value="Sucrose isomerase"/>
    <property type="match status" value="1"/>
</dbReference>
<evidence type="ECO:0000256" key="3">
    <source>
        <dbReference type="ARBA" id="ARBA00022490"/>
    </source>
</evidence>
<dbReference type="InterPro" id="IPR045857">
    <property type="entry name" value="O16G_dom_2"/>
</dbReference>
<dbReference type="NCBIfam" id="TIGR02403">
    <property type="entry name" value="trehalose_treC"/>
    <property type="match status" value="1"/>
</dbReference>
<gene>
    <name evidence="8" type="ORF">SAMN04488528_10076</name>
</gene>
<dbReference type="Pfam" id="PF00128">
    <property type="entry name" value="Alpha-amylase"/>
    <property type="match status" value="1"/>
</dbReference>
<dbReference type="SUPFAM" id="SSF51011">
    <property type="entry name" value="Glycosyl hydrolase domain"/>
    <property type="match status" value="1"/>
</dbReference>
<dbReference type="InterPro" id="IPR006047">
    <property type="entry name" value="GH13_cat_dom"/>
</dbReference>
<dbReference type="Pfam" id="PF23915">
    <property type="entry name" value="SusG_C"/>
    <property type="match status" value="1"/>
</dbReference>
<dbReference type="STRING" id="84698.SAMN04488528_10076"/>
<dbReference type="GO" id="GO:0005737">
    <property type="term" value="C:cytoplasm"/>
    <property type="evidence" value="ECO:0007669"/>
    <property type="project" value="UniProtKB-SubCell"/>
</dbReference>
<evidence type="ECO:0000313" key="9">
    <source>
        <dbReference type="Proteomes" id="UP000198619"/>
    </source>
</evidence>
<keyword evidence="3" id="KW-0963">Cytoplasm</keyword>
<comment type="subcellular location">
    <subcellularLocation>
        <location evidence="1">Cytoplasm</location>
    </subcellularLocation>
</comment>
<dbReference type="PANTHER" id="PTHR10357">
    <property type="entry name" value="ALPHA-AMYLASE FAMILY MEMBER"/>
    <property type="match status" value="1"/>
</dbReference>
<dbReference type="InterPro" id="IPR056300">
    <property type="entry name" value="SusG-like_C"/>
</dbReference>
<dbReference type="InterPro" id="IPR012769">
    <property type="entry name" value="Trehalose_TreC"/>
</dbReference>
<dbReference type="AlphaFoldDB" id="A0A1I0X1I9"/>
<keyword evidence="4 8" id="KW-0378">Hydrolase</keyword>
<dbReference type="EMBL" id="FOKI01000007">
    <property type="protein sequence ID" value="SFA94872.1"/>
    <property type="molecule type" value="Genomic_DNA"/>
</dbReference>
<proteinExistence type="inferred from homology"/>
<reference evidence="8 9" key="1">
    <citation type="submission" date="2016-10" db="EMBL/GenBank/DDBJ databases">
        <authorList>
            <person name="de Groot N.N."/>
        </authorList>
    </citation>
    <scope>NUCLEOTIDE SEQUENCE [LARGE SCALE GENOMIC DNA]</scope>
    <source>
        <strain evidence="8 9">DSM 12271</strain>
    </source>
</reference>
<dbReference type="SUPFAM" id="SSF51445">
    <property type="entry name" value="(Trans)glycosidases"/>
    <property type="match status" value="1"/>
</dbReference>
<dbReference type="GO" id="GO:0005993">
    <property type="term" value="P:trehalose catabolic process"/>
    <property type="evidence" value="ECO:0007669"/>
    <property type="project" value="InterPro"/>
</dbReference>
<dbReference type="EC" id="3.2.1.93" evidence="6"/>
<evidence type="ECO:0000256" key="4">
    <source>
        <dbReference type="ARBA" id="ARBA00022801"/>
    </source>
</evidence>
<organism evidence="8 9">
    <name type="scientific">Clostridium frigidicarnis</name>
    <dbReference type="NCBI Taxonomy" id="84698"/>
    <lineage>
        <taxon>Bacteria</taxon>
        <taxon>Bacillati</taxon>
        <taxon>Bacillota</taxon>
        <taxon>Clostridia</taxon>
        <taxon>Eubacteriales</taxon>
        <taxon>Clostridiaceae</taxon>
        <taxon>Clostridium</taxon>
    </lineage>
</organism>
<dbReference type="SMART" id="SM00642">
    <property type="entry name" value="Aamy"/>
    <property type="match status" value="1"/>
</dbReference>
<evidence type="ECO:0000256" key="5">
    <source>
        <dbReference type="ARBA" id="ARBA00023295"/>
    </source>
</evidence>
<dbReference type="CDD" id="cd11333">
    <property type="entry name" value="AmyAc_SI_OligoGlu_DGase"/>
    <property type="match status" value="1"/>
</dbReference>
<dbReference type="Gene3D" id="3.20.20.80">
    <property type="entry name" value="Glycosidases"/>
    <property type="match status" value="1"/>
</dbReference>
<name>A0A1I0X1I9_9CLOT</name>
<dbReference type="InterPro" id="IPR017853">
    <property type="entry name" value="GH"/>
</dbReference>
<sequence length="554" mass="65587">MKDFKSSVVYQIYPKSFNDSNGDGIGDLNGVIEKLDYLKELGIDYIWLTPFYISPQKDNGYDVADYYNIEPMFGTMEDFQNLIKEAEKRSIGIMLDMVFNHTSTKHQWFKNALKGEEKYKNFYIFKEGKKEKAPTNWKSKFGGSAWEYVEEFNEYYLHLFDVTQADLNWDNEEVRNEIYKVVKFWLEKGVKGFRFDVINLISKPEVFQDDENGDGRKFYTDGPNIHEYLKELNLKTFGKFKEVITVGEMSSTTVDNCIHYSNPQENELSMVFNFHHLKVDYENGNKWTLMDFDFKMLKNLFEKWQEGMEKGDGWSAVFWCNHDQPRIVSRIGNDKKYHKESSKMLATTIHMMRGTPYIYQGEEFGMPNPYFDKIEDYRDIESINYYNILKNKGVHEDKILEILKSKSRDNSRTPMQWNQEKNAGFTSGTPWISIGKSYKKINAEEALKDNDSVFYHYKKLIALRKKYPIISQGDFKMILEESKEVFGYTREYKNQMLLVLNNFYEKETEIEIPALLLENHKKVVTLITNYLSSDDLKEKIVLRPYESIVYYIEK</sequence>